<organism evidence="1 2">
    <name type="scientific">Vibrio ezurae NBRC 102218</name>
    <dbReference type="NCBI Taxonomy" id="1219080"/>
    <lineage>
        <taxon>Bacteria</taxon>
        <taxon>Pseudomonadati</taxon>
        <taxon>Pseudomonadota</taxon>
        <taxon>Gammaproteobacteria</taxon>
        <taxon>Vibrionales</taxon>
        <taxon>Vibrionaceae</taxon>
        <taxon>Vibrio</taxon>
    </lineage>
</organism>
<evidence type="ECO:0000313" key="1">
    <source>
        <dbReference type="EMBL" id="GAD79961.1"/>
    </source>
</evidence>
<comment type="caution">
    <text evidence="1">The sequence shown here is derived from an EMBL/GenBank/DDBJ whole genome shotgun (WGS) entry which is preliminary data.</text>
</comment>
<gene>
    <name evidence="1" type="ORF">VEZ01S_21_00850</name>
</gene>
<dbReference type="AlphaFoldDB" id="U3AJ66"/>
<proteinExistence type="predicted"/>
<accession>U3AJ66</accession>
<sequence length="74" mass="8621">MVIVVYVECHQFIGASFICVGGVLGEELLVHVFSDWHIPSVDFSMTYHKDKFRPECLIKLIVFITDKFKQMRKT</sequence>
<reference evidence="1 2" key="1">
    <citation type="submission" date="2013-09" db="EMBL/GenBank/DDBJ databases">
        <title>Whole genome shotgun sequence of Vibrio ezurae NBRC 102218.</title>
        <authorList>
            <person name="Yoshida I."/>
            <person name="Hosoyama A."/>
            <person name="Numata M."/>
            <person name="Hashimoto M."/>
            <person name="Hosoyama Y."/>
            <person name="Tsuchikane K."/>
            <person name="Noguchi M."/>
            <person name="Hirakata S."/>
            <person name="Ichikawa N."/>
            <person name="Ohji S."/>
            <person name="Yamazoe A."/>
            <person name="Fujita N."/>
        </authorList>
    </citation>
    <scope>NUCLEOTIDE SEQUENCE [LARGE SCALE GENOMIC DNA]</scope>
    <source>
        <strain evidence="1 2">NBRC 102218</strain>
    </source>
</reference>
<dbReference type="STRING" id="1219080.VEZ01S_21_00850"/>
<name>U3AJ66_9VIBR</name>
<keyword evidence="2" id="KW-1185">Reference proteome</keyword>
<evidence type="ECO:0000313" key="2">
    <source>
        <dbReference type="Proteomes" id="UP000016562"/>
    </source>
</evidence>
<dbReference type="EMBL" id="BATM01000021">
    <property type="protein sequence ID" value="GAD79961.1"/>
    <property type="molecule type" value="Genomic_DNA"/>
</dbReference>
<dbReference type="Proteomes" id="UP000016562">
    <property type="component" value="Unassembled WGS sequence"/>
</dbReference>
<protein>
    <submittedName>
        <fullName evidence="1">Uncharacterized protein</fullName>
    </submittedName>
</protein>